<reference evidence="2" key="2">
    <citation type="journal article" date="2017" name="Nat. Plants">
        <title>The Aegilops tauschii genome reveals multiple impacts of transposons.</title>
        <authorList>
            <person name="Zhao G."/>
            <person name="Zou C."/>
            <person name="Li K."/>
            <person name="Wang K."/>
            <person name="Li T."/>
            <person name="Gao L."/>
            <person name="Zhang X."/>
            <person name="Wang H."/>
            <person name="Yang Z."/>
            <person name="Liu X."/>
            <person name="Jiang W."/>
            <person name="Mao L."/>
            <person name="Kong X."/>
            <person name="Jiao Y."/>
            <person name="Jia J."/>
        </authorList>
    </citation>
    <scope>NUCLEOTIDE SEQUENCE [LARGE SCALE GENOMIC DNA]</scope>
    <source>
        <strain evidence="2">cv. AL8/78</strain>
    </source>
</reference>
<evidence type="ECO:0000313" key="1">
    <source>
        <dbReference type="EnsemblPlants" id="AET2Gv20588700.3"/>
    </source>
</evidence>
<sequence length="38" mass="4095">VVGAVQLQLLPHSGAAGDLHLHLHQDAVPCHPQRSHRV</sequence>
<reference evidence="1" key="4">
    <citation type="submission" date="2019-03" db="UniProtKB">
        <authorList>
            <consortium name="EnsemblPlants"/>
        </authorList>
    </citation>
    <scope>IDENTIFICATION</scope>
</reference>
<dbReference type="Gramene" id="AET2Gv20588700.3">
    <property type="protein sequence ID" value="AET2Gv20588700.3"/>
    <property type="gene ID" value="AET2Gv20588700"/>
</dbReference>
<evidence type="ECO:0000313" key="2">
    <source>
        <dbReference type="Proteomes" id="UP000015105"/>
    </source>
</evidence>
<dbReference type="AlphaFoldDB" id="A0A453BPN2"/>
<proteinExistence type="predicted"/>
<dbReference type="Proteomes" id="UP000015105">
    <property type="component" value="Chromosome 2D"/>
</dbReference>
<organism evidence="1 2">
    <name type="scientific">Aegilops tauschii subsp. strangulata</name>
    <name type="common">Goatgrass</name>
    <dbReference type="NCBI Taxonomy" id="200361"/>
    <lineage>
        <taxon>Eukaryota</taxon>
        <taxon>Viridiplantae</taxon>
        <taxon>Streptophyta</taxon>
        <taxon>Embryophyta</taxon>
        <taxon>Tracheophyta</taxon>
        <taxon>Spermatophyta</taxon>
        <taxon>Magnoliopsida</taxon>
        <taxon>Liliopsida</taxon>
        <taxon>Poales</taxon>
        <taxon>Poaceae</taxon>
        <taxon>BOP clade</taxon>
        <taxon>Pooideae</taxon>
        <taxon>Triticodae</taxon>
        <taxon>Triticeae</taxon>
        <taxon>Triticinae</taxon>
        <taxon>Aegilops</taxon>
    </lineage>
</organism>
<reference evidence="1" key="3">
    <citation type="journal article" date="2017" name="Nature">
        <title>Genome sequence of the progenitor of the wheat D genome Aegilops tauschii.</title>
        <authorList>
            <person name="Luo M.C."/>
            <person name="Gu Y.Q."/>
            <person name="Puiu D."/>
            <person name="Wang H."/>
            <person name="Twardziok S.O."/>
            <person name="Deal K.R."/>
            <person name="Huo N."/>
            <person name="Zhu T."/>
            <person name="Wang L."/>
            <person name="Wang Y."/>
            <person name="McGuire P.E."/>
            <person name="Liu S."/>
            <person name="Long H."/>
            <person name="Ramasamy R.K."/>
            <person name="Rodriguez J.C."/>
            <person name="Van S.L."/>
            <person name="Yuan L."/>
            <person name="Wang Z."/>
            <person name="Xia Z."/>
            <person name="Xiao L."/>
            <person name="Anderson O.D."/>
            <person name="Ouyang S."/>
            <person name="Liang Y."/>
            <person name="Zimin A.V."/>
            <person name="Pertea G."/>
            <person name="Qi P."/>
            <person name="Bennetzen J.L."/>
            <person name="Dai X."/>
            <person name="Dawson M.W."/>
            <person name="Muller H.G."/>
            <person name="Kugler K."/>
            <person name="Rivarola-Duarte L."/>
            <person name="Spannagl M."/>
            <person name="Mayer K.F.X."/>
            <person name="Lu F.H."/>
            <person name="Bevan M.W."/>
            <person name="Leroy P."/>
            <person name="Li P."/>
            <person name="You F.M."/>
            <person name="Sun Q."/>
            <person name="Liu Z."/>
            <person name="Lyons E."/>
            <person name="Wicker T."/>
            <person name="Salzberg S.L."/>
            <person name="Devos K.M."/>
            <person name="Dvorak J."/>
        </authorList>
    </citation>
    <scope>NUCLEOTIDE SEQUENCE [LARGE SCALE GENOMIC DNA]</scope>
    <source>
        <strain evidence="1">cv. AL8/78</strain>
    </source>
</reference>
<name>A0A453BPN2_AEGTS</name>
<dbReference type="EnsemblPlants" id="AET2Gv20588700.3">
    <property type="protein sequence ID" value="AET2Gv20588700.3"/>
    <property type="gene ID" value="AET2Gv20588700"/>
</dbReference>
<reference evidence="2" key="1">
    <citation type="journal article" date="2014" name="Science">
        <title>Ancient hybridizations among the ancestral genomes of bread wheat.</title>
        <authorList>
            <consortium name="International Wheat Genome Sequencing Consortium,"/>
            <person name="Marcussen T."/>
            <person name="Sandve S.R."/>
            <person name="Heier L."/>
            <person name="Spannagl M."/>
            <person name="Pfeifer M."/>
            <person name="Jakobsen K.S."/>
            <person name="Wulff B.B."/>
            <person name="Steuernagel B."/>
            <person name="Mayer K.F."/>
            <person name="Olsen O.A."/>
        </authorList>
    </citation>
    <scope>NUCLEOTIDE SEQUENCE [LARGE SCALE GENOMIC DNA]</scope>
    <source>
        <strain evidence="2">cv. AL8/78</strain>
    </source>
</reference>
<accession>A0A453BPN2</accession>
<keyword evidence="2" id="KW-1185">Reference proteome</keyword>
<protein>
    <submittedName>
        <fullName evidence="1">Uncharacterized protein</fullName>
    </submittedName>
</protein>
<reference evidence="1" key="5">
    <citation type="journal article" date="2021" name="G3 (Bethesda)">
        <title>Aegilops tauschii genome assembly Aet v5.0 features greater sequence contiguity and improved annotation.</title>
        <authorList>
            <person name="Wang L."/>
            <person name="Zhu T."/>
            <person name="Rodriguez J.C."/>
            <person name="Deal K.R."/>
            <person name="Dubcovsky J."/>
            <person name="McGuire P.E."/>
            <person name="Lux T."/>
            <person name="Spannagl M."/>
            <person name="Mayer K.F.X."/>
            <person name="Baldrich P."/>
            <person name="Meyers B.C."/>
            <person name="Huo N."/>
            <person name="Gu Y.Q."/>
            <person name="Zhou H."/>
            <person name="Devos K.M."/>
            <person name="Bennetzen J.L."/>
            <person name="Unver T."/>
            <person name="Budak H."/>
            <person name="Gulick P.J."/>
            <person name="Galiba G."/>
            <person name="Kalapos B."/>
            <person name="Nelson D.R."/>
            <person name="Li P."/>
            <person name="You F.M."/>
            <person name="Luo M.C."/>
            <person name="Dvorak J."/>
        </authorList>
    </citation>
    <scope>NUCLEOTIDE SEQUENCE [LARGE SCALE GENOMIC DNA]</scope>
    <source>
        <strain evidence="1">cv. AL8/78</strain>
    </source>
</reference>